<name>A0A194X100_MOLSC</name>
<dbReference type="PROSITE" id="PS50157">
    <property type="entry name" value="ZINC_FINGER_C2H2_2"/>
    <property type="match status" value="1"/>
</dbReference>
<dbReference type="Gene3D" id="3.30.160.60">
    <property type="entry name" value="Classic Zinc Finger"/>
    <property type="match status" value="1"/>
</dbReference>
<feature type="compositionally biased region" description="Basic and acidic residues" evidence="2">
    <location>
        <begin position="464"/>
        <end position="475"/>
    </location>
</feature>
<dbReference type="RefSeq" id="XP_018068226.1">
    <property type="nucleotide sequence ID" value="XM_018220184.1"/>
</dbReference>
<organism evidence="4 5">
    <name type="scientific">Mollisia scopiformis</name>
    <name type="common">Conifer needle endophyte fungus</name>
    <name type="synonym">Phialocephala scopiformis</name>
    <dbReference type="NCBI Taxonomy" id="149040"/>
    <lineage>
        <taxon>Eukaryota</taxon>
        <taxon>Fungi</taxon>
        <taxon>Dikarya</taxon>
        <taxon>Ascomycota</taxon>
        <taxon>Pezizomycotina</taxon>
        <taxon>Leotiomycetes</taxon>
        <taxon>Helotiales</taxon>
        <taxon>Mollisiaceae</taxon>
        <taxon>Mollisia</taxon>
    </lineage>
</organism>
<feature type="region of interest" description="Disordered" evidence="2">
    <location>
        <begin position="351"/>
        <end position="384"/>
    </location>
</feature>
<keyword evidence="5" id="KW-1185">Reference proteome</keyword>
<sequence length="757" mass="84706">MDPLSITTGVLTLVTRSIGAVQTCQTYATKYKLADLSIAAVRTECASIKVALLQIQKLISAHNGKASGQQFEQFVLEEYEAVLSACSLTFALLNERLDGLGLNGQNERHGSDAISKINSVWKETTMESIRQNIRGQAIAITLLLTAFQSETTAKTYEIMKSQEVKRSLMSVSNDVKSLRDSVSMVPAKETDLETTGSVIGDEEFGFDDLVINSAAYRRVFMKQQSKLQLQSIHEGSSGPSIGPETLNTQSDSAYVHGGTITTEGESQNHAFEKQKKKKPGIQDLASRLFKRKPELWETDVRSVINAIPEVLETPGSEERIDRLRNYPGRQRERAIQKRDSEGNAGASFVNASNLLSSNPMPHVRAMAPPSSKPSPATQGAPKNSQDLLNRALPERDWKAVFRSFSDMQRHADTLRRPYRCDTSGCQGAFQNQNDLSTHMLLVHHRKLSTTAIPAPPNSRTPHALPDDRTREKKVEVQGSSTGDAEDPLASTVARYRPQEASQRRPYALSFPSADEVPPMRFDNLQEAEPRQEAKRRLAEERLSKKIDEEVTNRKSGDKPDTWALVDEINMIDLWDATKPQLVASGSSQPFHFIDLSRTSWQGKMIPRGLVPAANPNARLIQAFRDYYSGDRIRANPSNYMTDSSSYVAVLWPRKEDPSNYDRNTIVPGEMFRILNLFSNGWALGRILDKQANSWDPKQEPRETPASKFFPLCCVCLVDHWSILGALTYKELKDKLLTDLKRREETFNHDVVVELGKE</sequence>
<protein>
    <recommendedName>
        <fullName evidence="3">C2H2-type domain-containing protein</fullName>
    </recommendedName>
</protein>
<dbReference type="PROSITE" id="PS00028">
    <property type="entry name" value="ZINC_FINGER_C2H2_1"/>
    <property type="match status" value="1"/>
</dbReference>
<dbReference type="GO" id="GO:0008270">
    <property type="term" value="F:zinc ion binding"/>
    <property type="evidence" value="ECO:0007669"/>
    <property type="project" value="UniProtKB-KW"/>
</dbReference>
<dbReference type="OrthoDB" id="5365701at2759"/>
<dbReference type="EMBL" id="KQ947421">
    <property type="protein sequence ID" value="KUJ13871.1"/>
    <property type="molecule type" value="Genomic_DNA"/>
</dbReference>
<feature type="region of interest" description="Disordered" evidence="2">
    <location>
        <begin position="257"/>
        <end position="279"/>
    </location>
</feature>
<feature type="region of interest" description="Disordered" evidence="2">
    <location>
        <begin position="450"/>
        <end position="488"/>
    </location>
</feature>
<dbReference type="InterPro" id="IPR013087">
    <property type="entry name" value="Znf_C2H2_type"/>
</dbReference>
<feature type="compositionally biased region" description="Low complexity" evidence="2">
    <location>
        <begin position="365"/>
        <end position="376"/>
    </location>
</feature>
<accession>A0A194X100</accession>
<dbReference type="InParanoid" id="A0A194X100"/>
<keyword evidence="1" id="KW-0862">Zinc</keyword>
<dbReference type="AlphaFoldDB" id="A0A194X100"/>
<evidence type="ECO:0000259" key="3">
    <source>
        <dbReference type="PROSITE" id="PS50157"/>
    </source>
</evidence>
<feature type="compositionally biased region" description="Polar residues" evidence="2">
    <location>
        <begin position="259"/>
        <end position="269"/>
    </location>
</feature>
<dbReference type="GeneID" id="28829910"/>
<evidence type="ECO:0000256" key="1">
    <source>
        <dbReference type="PROSITE-ProRule" id="PRU00042"/>
    </source>
</evidence>
<proteinExistence type="predicted"/>
<gene>
    <name evidence="4" type="ORF">LY89DRAFT_736867</name>
</gene>
<dbReference type="Proteomes" id="UP000070700">
    <property type="component" value="Unassembled WGS sequence"/>
</dbReference>
<keyword evidence="1" id="KW-0863">Zinc-finger</keyword>
<evidence type="ECO:0000256" key="2">
    <source>
        <dbReference type="SAM" id="MobiDB-lite"/>
    </source>
</evidence>
<dbReference type="KEGG" id="psco:LY89DRAFT_736867"/>
<keyword evidence="1" id="KW-0479">Metal-binding</keyword>
<evidence type="ECO:0000313" key="4">
    <source>
        <dbReference type="EMBL" id="KUJ13871.1"/>
    </source>
</evidence>
<evidence type="ECO:0000313" key="5">
    <source>
        <dbReference type="Proteomes" id="UP000070700"/>
    </source>
</evidence>
<feature type="domain" description="C2H2-type" evidence="3">
    <location>
        <begin position="418"/>
        <end position="448"/>
    </location>
</feature>
<reference evidence="4 5" key="1">
    <citation type="submission" date="2015-10" db="EMBL/GenBank/DDBJ databases">
        <title>Full genome of DAOMC 229536 Phialocephala scopiformis, a fungal endophyte of spruce producing the potent anti-insectan compound rugulosin.</title>
        <authorList>
            <consortium name="DOE Joint Genome Institute"/>
            <person name="Walker A.K."/>
            <person name="Frasz S.L."/>
            <person name="Seifert K.A."/>
            <person name="Miller J.D."/>
            <person name="Mondo S.J."/>
            <person name="Labutti K."/>
            <person name="Lipzen A."/>
            <person name="Dockter R."/>
            <person name="Kennedy M."/>
            <person name="Grigoriev I.V."/>
            <person name="Spatafora J.W."/>
        </authorList>
    </citation>
    <scope>NUCLEOTIDE SEQUENCE [LARGE SCALE GENOMIC DNA]</scope>
    <source>
        <strain evidence="4 5">CBS 120377</strain>
    </source>
</reference>